<dbReference type="GO" id="GO:0004252">
    <property type="term" value="F:serine-type endopeptidase activity"/>
    <property type="evidence" value="ECO:0007669"/>
    <property type="project" value="InterPro"/>
</dbReference>
<organism evidence="2 3">
    <name type="scientific">Dissostichus eleginoides</name>
    <name type="common">Patagonian toothfish</name>
    <name type="synonym">Dissostichus amissus</name>
    <dbReference type="NCBI Taxonomy" id="100907"/>
    <lineage>
        <taxon>Eukaryota</taxon>
        <taxon>Metazoa</taxon>
        <taxon>Chordata</taxon>
        <taxon>Craniata</taxon>
        <taxon>Vertebrata</taxon>
        <taxon>Euteleostomi</taxon>
        <taxon>Actinopterygii</taxon>
        <taxon>Neopterygii</taxon>
        <taxon>Teleostei</taxon>
        <taxon>Neoteleostei</taxon>
        <taxon>Acanthomorphata</taxon>
        <taxon>Eupercaria</taxon>
        <taxon>Perciformes</taxon>
        <taxon>Notothenioidei</taxon>
        <taxon>Nototheniidae</taxon>
        <taxon>Dissostichus</taxon>
    </lineage>
</organism>
<evidence type="ECO:0000259" key="1">
    <source>
        <dbReference type="Pfam" id="PF00089"/>
    </source>
</evidence>
<protein>
    <submittedName>
        <fullName evidence="2">Thrombin-like enzyme bhalternin</fullName>
    </submittedName>
</protein>
<dbReference type="EMBL" id="JASDAP010000009">
    <property type="protein sequence ID" value="KAK1897377.1"/>
    <property type="molecule type" value="Genomic_DNA"/>
</dbReference>
<comment type="caution">
    <text evidence="2">The sequence shown here is derived from an EMBL/GenBank/DDBJ whole genome shotgun (WGS) entry which is preliminary data.</text>
</comment>
<gene>
    <name evidence="2" type="ORF">KUDE01_016909</name>
</gene>
<sequence length="75" mass="8185">METDVPHGGHLATGSSLIHNIMSMGDSGGPLVCEDEKKYGVVSFKFKADSGGQQIDCYAKIPDYSRWIYLTMTKA</sequence>
<keyword evidence="3" id="KW-1185">Reference proteome</keyword>
<dbReference type="AlphaFoldDB" id="A0AAD9CAD9"/>
<evidence type="ECO:0000313" key="3">
    <source>
        <dbReference type="Proteomes" id="UP001228049"/>
    </source>
</evidence>
<dbReference type="Proteomes" id="UP001228049">
    <property type="component" value="Unassembled WGS sequence"/>
</dbReference>
<dbReference type="GO" id="GO:0006508">
    <property type="term" value="P:proteolysis"/>
    <property type="evidence" value="ECO:0007669"/>
    <property type="project" value="InterPro"/>
</dbReference>
<proteinExistence type="predicted"/>
<evidence type="ECO:0000313" key="2">
    <source>
        <dbReference type="EMBL" id="KAK1897377.1"/>
    </source>
</evidence>
<dbReference type="InterPro" id="IPR009003">
    <property type="entry name" value="Peptidase_S1_PA"/>
</dbReference>
<dbReference type="InterPro" id="IPR001254">
    <property type="entry name" value="Trypsin_dom"/>
</dbReference>
<reference evidence="2" key="1">
    <citation type="submission" date="2023-04" db="EMBL/GenBank/DDBJ databases">
        <title>Chromosome-level genome of Chaenocephalus aceratus.</title>
        <authorList>
            <person name="Park H."/>
        </authorList>
    </citation>
    <scope>NUCLEOTIDE SEQUENCE</scope>
    <source>
        <strain evidence="2">DE</strain>
        <tissue evidence="2">Muscle</tissue>
    </source>
</reference>
<accession>A0AAD9CAD9</accession>
<dbReference type="Gene3D" id="2.40.10.10">
    <property type="entry name" value="Trypsin-like serine proteases"/>
    <property type="match status" value="1"/>
</dbReference>
<name>A0AAD9CAD9_DISEL</name>
<dbReference type="Pfam" id="PF00089">
    <property type="entry name" value="Trypsin"/>
    <property type="match status" value="1"/>
</dbReference>
<feature type="domain" description="Peptidase S1" evidence="1">
    <location>
        <begin position="23"/>
        <end position="68"/>
    </location>
</feature>
<dbReference type="InterPro" id="IPR043504">
    <property type="entry name" value="Peptidase_S1_PA_chymotrypsin"/>
</dbReference>
<dbReference type="SUPFAM" id="SSF50494">
    <property type="entry name" value="Trypsin-like serine proteases"/>
    <property type="match status" value="1"/>
</dbReference>